<evidence type="ECO:0000313" key="3">
    <source>
        <dbReference type="Proteomes" id="UP001324287"/>
    </source>
</evidence>
<dbReference type="RefSeq" id="WP_324273633.1">
    <property type="nucleotide sequence ID" value="NZ_CP141261.1"/>
</dbReference>
<proteinExistence type="predicted"/>
<feature type="region of interest" description="Disordered" evidence="1">
    <location>
        <begin position="42"/>
        <end position="68"/>
    </location>
</feature>
<evidence type="ECO:0000313" key="2">
    <source>
        <dbReference type="EMBL" id="WRL62278.1"/>
    </source>
</evidence>
<accession>A0ABZ1AUM0</accession>
<reference evidence="2 3" key="1">
    <citation type="submission" date="2023-12" db="EMBL/GenBank/DDBJ databases">
        <title>Blastococcus brunescens sp. nov., an actonobacterium isolated from sandstone collected in sahara desert.</title>
        <authorList>
            <person name="Gtari M."/>
            <person name="Ghodhbane F."/>
        </authorList>
    </citation>
    <scope>NUCLEOTIDE SEQUENCE [LARGE SCALE GENOMIC DNA]</scope>
    <source>
        <strain evidence="2 3">BMG 8361</strain>
    </source>
</reference>
<name>A0ABZ1AUM0_9ACTN</name>
<evidence type="ECO:0000256" key="1">
    <source>
        <dbReference type="SAM" id="MobiDB-lite"/>
    </source>
</evidence>
<gene>
    <name evidence="2" type="ORF">U6N30_19850</name>
</gene>
<dbReference type="EMBL" id="CP141261">
    <property type="protein sequence ID" value="WRL62278.1"/>
    <property type="molecule type" value="Genomic_DNA"/>
</dbReference>
<organism evidence="2 3">
    <name type="scientific">Blastococcus brunescens</name>
    <dbReference type="NCBI Taxonomy" id="1564165"/>
    <lineage>
        <taxon>Bacteria</taxon>
        <taxon>Bacillati</taxon>
        <taxon>Actinomycetota</taxon>
        <taxon>Actinomycetes</taxon>
        <taxon>Geodermatophilales</taxon>
        <taxon>Geodermatophilaceae</taxon>
        <taxon>Blastococcus</taxon>
    </lineage>
</organism>
<evidence type="ECO:0008006" key="4">
    <source>
        <dbReference type="Google" id="ProtNLM"/>
    </source>
</evidence>
<keyword evidence="3" id="KW-1185">Reference proteome</keyword>
<dbReference type="Proteomes" id="UP001324287">
    <property type="component" value="Chromosome"/>
</dbReference>
<protein>
    <recommendedName>
        <fullName evidence="4">ERCC4 domain-containing protein</fullName>
    </recommendedName>
</protein>
<sequence>MQEFAAGLDRVVVVEEKRDFLEQQVRSALQPLGRPIQVVGKRDERGAPCSPSRAGWTPTRWPSAWSRC</sequence>